<dbReference type="Proteomes" id="UP001250932">
    <property type="component" value="Unassembled WGS sequence"/>
</dbReference>
<dbReference type="PROSITE" id="PS50075">
    <property type="entry name" value="CARRIER"/>
    <property type="match status" value="1"/>
</dbReference>
<dbReference type="InterPro" id="IPR003231">
    <property type="entry name" value="ACP"/>
</dbReference>
<feature type="compositionally biased region" description="Basic and acidic residues" evidence="4">
    <location>
        <begin position="90"/>
        <end position="101"/>
    </location>
</feature>
<feature type="domain" description="Carrier" evidence="5">
    <location>
        <begin position="2"/>
        <end position="80"/>
    </location>
</feature>
<dbReference type="HAMAP" id="MF_01217">
    <property type="entry name" value="Acyl_carrier"/>
    <property type="match status" value="1"/>
</dbReference>
<evidence type="ECO:0000256" key="3">
    <source>
        <dbReference type="HAMAP-Rule" id="MF_01217"/>
    </source>
</evidence>
<dbReference type="PANTHER" id="PTHR20863">
    <property type="entry name" value="ACYL CARRIER PROTEIN"/>
    <property type="match status" value="1"/>
</dbReference>
<dbReference type="RefSeq" id="WP_313831626.1">
    <property type="nucleotide sequence ID" value="NZ_JAQOUE010000001.1"/>
</dbReference>
<evidence type="ECO:0000313" key="7">
    <source>
        <dbReference type="Proteomes" id="UP001250932"/>
    </source>
</evidence>
<proteinExistence type="inferred from homology"/>
<keyword evidence="3" id="KW-0444">Lipid biosynthesis</keyword>
<feature type="region of interest" description="Disordered" evidence="4">
    <location>
        <begin position="80"/>
        <end position="169"/>
    </location>
</feature>
<organism evidence="6 7">
    <name type="scientific">Candidatus Nitronereus thalassa</name>
    <dbReference type="NCBI Taxonomy" id="3020898"/>
    <lineage>
        <taxon>Bacteria</taxon>
        <taxon>Pseudomonadati</taxon>
        <taxon>Nitrospirota</taxon>
        <taxon>Nitrospiria</taxon>
        <taxon>Nitrospirales</taxon>
        <taxon>Nitrospiraceae</taxon>
        <taxon>Candidatus Nitronereus</taxon>
    </lineage>
</organism>
<dbReference type="EMBL" id="JAQOUE010000001">
    <property type="protein sequence ID" value="MDT7041271.1"/>
    <property type="molecule type" value="Genomic_DNA"/>
</dbReference>
<feature type="modified residue" description="O-(pantetheine 4'-phosphoryl)serine" evidence="3">
    <location>
        <position position="40"/>
    </location>
</feature>
<dbReference type="Pfam" id="PF00550">
    <property type="entry name" value="PP-binding"/>
    <property type="match status" value="1"/>
</dbReference>
<dbReference type="SUPFAM" id="SSF47336">
    <property type="entry name" value="ACP-like"/>
    <property type="match status" value="1"/>
</dbReference>
<dbReference type="Gene3D" id="1.10.1200.10">
    <property type="entry name" value="ACP-like"/>
    <property type="match status" value="1"/>
</dbReference>
<keyword evidence="3" id="KW-0275">Fatty acid biosynthesis</keyword>
<keyword evidence="3" id="KW-0276">Fatty acid metabolism</keyword>
<dbReference type="InterPro" id="IPR009081">
    <property type="entry name" value="PP-bd_ACP"/>
</dbReference>
<evidence type="ECO:0000259" key="5">
    <source>
        <dbReference type="PROSITE" id="PS50075"/>
    </source>
</evidence>
<gene>
    <name evidence="3" type="primary">acpP</name>
    <name evidence="6" type="ORF">PPG34_02845</name>
</gene>
<keyword evidence="1 3" id="KW-0596">Phosphopantetheine</keyword>
<evidence type="ECO:0000313" key="6">
    <source>
        <dbReference type="EMBL" id="MDT7041271.1"/>
    </source>
</evidence>
<keyword evidence="3" id="KW-0443">Lipid metabolism</keyword>
<evidence type="ECO:0000256" key="4">
    <source>
        <dbReference type="SAM" id="MobiDB-lite"/>
    </source>
</evidence>
<dbReference type="PANTHER" id="PTHR20863:SF76">
    <property type="entry name" value="CARRIER DOMAIN-CONTAINING PROTEIN"/>
    <property type="match status" value="1"/>
</dbReference>
<keyword evidence="2 3" id="KW-0597">Phosphoprotein</keyword>
<protein>
    <recommendedName>
        <fullName evidence="3">Acyl carrier protein</fullName>
        <shortName evidence="3">ACP</shortName>
    </recommendedName>
</protein>
<sequence length="169" mass="18461">MAVESAIGKQIREVLATSLRRDPSSIKPEHSLRDDLGLDSLMTFELLYDLEKAFDMEIPNDDLPGLQTLDDVVKYVEGRVNPNNSTATSKFKEKKPSDAKPTKTSKTTLASKPKPKATTKTKKPSVSPKSRPTTSPTKARATTPKTKRVASTQSSKKSSSSAKTKAKKK</sequence>
<evidence type="ECO:0000256" key="1">
    <source>
        <dbReference type="ARBA" id="ARBA00022450"/>
    </source>
</evidence>
<keyword evidence="3" id="KW-0963">Cytoplasm</keyword>
<comment type="function">
    <text evidence="3">Carrier of the growing fatty acid chain in fatty acid biosynthesis.</text>
</comment>
<feature type="compositionally biased region" description="Low complexity" evidence="4">
    <location>
        <begin position="124"/>
        <end position="163"/>
    </location>
</feature>
<reference evidence="6 7" key="1">
    <citation type="journal article" date="2023" name="ISME J.">
        <title>Cultivation and genomic characterization of novel and ubiquitous marine nitrite-oxidizing bacteria from the Nitrospirales.</title>
        <authorList>
            <person name="Mueller A.J."/>
            <person name="Daebeler A."/>
            <person name="Herbold C.W."/>
            <person name="Kirkegaard R.H."/>
            <person name="Daims H."/>
        </authorList>
    </citation>
    <scope>NUCLEOTIDE SEQUENCE [LARGE SCALE GENOMIC DNA]</scope>
    <source>
        <strain evidence="6 7">EB</strain>
    </source>
</reference>
<comment type="caution">
    <text evidence="6">The sequence shown here is derived from an EMBL/GenBank/DDBJ whole genome shotgun (WGS) entry which is preliminary data.</text>
</comment>
<comment type="subcellular location">
    <subcellularLocation>
        <location evidence="3">Cytoplasm</location>
    </subcellularLocation>
</comment>
<comment type="similarity">
    <text evidence="3">Belongs to the acyl carrier protein (ACP) family.</text>
</comment>
<dbReference type="InterPro" id="IPR036736">
    <property type="entry name" value="ACP-like_sf"/>
</dbReference>
<evidence type="ECO:0000256" key="2">
    <source>
        <dbReference type="ARBA" id="ARBA00022553"/>
    </source>
</evidence>
<feature type="compositionally biased region" description="Low complexity" evidence="4">
    <location>
        <begin position="102"/>
        <end position="112"/>
    </location>
</feature>
<keyword evidence="7" id="KW-1185">Reference proteome</keyword>
<comment type="pathway">
    <text evidence="3">Lipid metabolism; fatty acid biosynthesis.</text>
</comment>
<accession>A0ABU3K4H0</accession>
<feature type="compositionally biased region" description="Basic residues" evidence="4">
    <location>
        <begin position="113"/>
        <end position="123"/>
    </location>
</feature>
<comment type="PTM">
    <text evidence="3">4'-phosphopantetheine is transferred from CoA to a specific serine of apo-ACP by AcpS. This modification is essential for activity because fatty acids are bound in thioester linkage to the sulfhydryl of the prosthetic group.</text>
</comment>
<name>A0ABU3K4H0_9BACT</name>